<sequence length="223" mass="25303">MCGSSAGCRTFRCLIYLALMVSCVTFLVIVTVINMRYGPVARPLEIRIPPVAVELDLSNSTQPWLSFVNGSTIRFSNRKDHLNITIRRVEAIFMYRGIPVSCVLEDRPLRLRGRSEAAVEMEAVMCDRGGKFTHSGFPYTEDMLTDAREKGRMRMGFVMNVRAGYSHWPWAWEVLLRPECTEFYVRLGKSGKVSNSKNNIHDKDVFPGTGSVTCIITDPLWVR</sequence>
<dbReference type="AlphaFoldDB" id="A0AAV0KAV1"/>
<name>A0AAV0KAV1_9ROSI</name>
<dbReference type="EMBL" id="CAMGYJ010000005">
    <property type="protein sequence ID" value="CAI0418609.1"/>
    <property type="molecule type" value="Genomic_DNA"/>
</dbReference>
<comment type="caution">
    <text evidence="2">The sequence shown here is derived from an EMBL/GenBank/DDBJ whole genome shotgun (WGS) entry which is preliminary data.</text>
</comment>
<protein>
    <submittedName>
        <fullName evidence="2">Uncharacterized protein</fullName>
    </submittedName>
</protein>
<proteinExistence type="predicted"/>
<keyword evidence="1" id="KW-0812">Transmembrane</keyword>
<evidence type="ECO:0000313" key="2">
    <source>
        <dbReference type="EMBL" id="CAI0418609.1"/>
    </source>
</evidence>
<keyword evidence="1" id="KW-0472">Membrane</keyword>
<evidence type="ECO:0000256" key="1">
    <source>
        <dbReference type="SAM" id="Phobius"/>
    </source>
</evidence>
<keyword evidence="3" id="KW-1185">Reference proteome</keyword>
<gene>
    <name evidence="2" type="ORF">LITE_LOCUS17703</name>
</gene>
<feature type="transmembrane region" description="Helical" evidence="1">
    <location>
        <begin position="14"/>
        <end position="33"/>
    </location>
</feature>
<evidence type="ECO:0000313" key="3">
    <source>
        <dbReference type="Proteomes" id="UP001154282"/>
    </source>
</evidence>
<reference evidence="2" key="1">
    <citation type="submission" date="2022-08" db="EMBL/GenBank/DDBJ databases">
        <authorList>
            <person name="Gutierrez-Valencia J."/>
        </authorList>
    </citation>
    <scope>NUCLEOTIDE SEQUENCE</scope>
</reference>
<accession>A0AAV0KAV1</accession>
<dbReference type="Proteomes" id="UP001154282">
    <property type="component" value="Unassembled WGS sequence"/>
</dbReference>
<keyword evidence="1" id="KW-1133">Transmembrane helix</keyword>
<organism evidence="2 3">
    <name type="scientific">Linum tenue</name>
    <dbReference type="NCBI Taxonomy" id="586396"/>
    <lineage>
        <taxon>Eukaryota</taxon>
        <taxon>Viridiplantae</taxon>
        <taxon>Streptophyta</taxon>
        <taxon>Embryophyta</taxon>
        <taxon>Tracheophyta</taxon>
        <taxon>Spermatophyta</taxon>
        <taxon>Magnoliopsida</taxon>
        <taxon>eudicotyledons</taxon>
        <taxon>Gunneridae</taxon>
        <taxon>Pentapetalae</taxon>
        <taxon>rosids</taxon>
        <taxon>fabids</taxon>
        <taxon>Malpighiales</taxon>
        <taxon>Linaceae</taxon>
        <taxon>Linum</taxon>
    </lineage>
</organism>